<feature type="compositionally biased region" description="Basic and acidic residues" evidence="6">
    <location>
        <begin position="364"/>
        <end position="373"/>
    </location>
</feature>
<dbReference type="AlphaFoldDB" id="A0A2I1CMF1"/>
<dbReference type="Pfam" id="PF01412">
    <property type="entry name" value="ArfGap"/>
    <property type="match status" value="1"/>
</dbReference>
<evidence type="ECO:0000259" key="7">
    <source>
        <dbReference type="PROSITE" id="PS50115"/>
    </source>
</evidence>
<dbReference type="CDD" id="cd08831">
    <property type="entry name" value="ArfGap_ArfGap2_3_like"/>
    <property type="match status" value="1"/>
</dbReference>
<organism evidence="8 9">
    <name type="scientific">Aspergillus novofumigatus (strain IBT 16806)</name>
    <dbReference type="NCBI Taxonomy" id="1392255"/>
    <lineage>
        <taxon>Eukaryota</taxon>
        <taxon>Fungi</taxon>
        <taxon>Dikarya</taxon>
        <taxon>Ascomycota</taxon>
        <taxon>Pezizomycotina</taxon>
        <taxon>Eurotiomycetes</taxon>
        <taxon>Eurotiomycetidae</taxon>
        <taxon>Eurotiales</taxon>
        <taxon>Aspergillaceae</taxon>
        <taxon>Aspergillus</taxon>
        <taxon>Aspergillus subgen. Fumigati</taxon>
    </lineage>
</organism>
<dbReference type="Proteomes" id="UP000234474">
    <property type="component" value="Unassembled WGS sequence"/>
</dbReference>
<sequence length="457" mass="48916">MSATKAQSQKIFEKLKLKPANKICFDCGSKNPTWSSVPFGIYLCLDCSAHHRNLGVHISFVRSTNLDQWQWEQLRIMKVGGNESATKYFQSHGGSAALASKDVKVKYTCNAAVKYKEELKRRAAQDAQQYPDEVVITDVPAATASDGSSTPAGDADDDFFSSWDKPSIKRPSNPPSRTASDKEATSPAPTAIRASASVRKASSTTTAKKGSVLGAKKAPKLGAKKIGGAEAIDFEEAERKAKEEAERIEKLGYDPEAEQAEADAKAKTSTAATAIASPTPISPRAGGFGSTSKSHERSGSEVERLGMGIGRLGFGQTVGGAKPAAPKKLGFGSVAPVRSAEDEEELERTRSRFGSQKGISSDEFFGRDRFDPNAQAEAKERLRQFDGATAISSNAYFGRPEDDFATGDDTYGDLESAAKDFVRRFGITAGDDLENLTQLVGEGAVKLQGAIRSYLNS</sequence>
<dbReference type="GO" id="GO:0000139">
    <property type="term" value="C:Golgi membrane"/>
    <property type="evidence" value="ECO:0007669"/>
    <property type="project" value="GOC"/>
</dbReference>
<evidence type="ECO:0000256" key="4">
    <source>
        <dbReference type="ARBA" id="ARBA00022833"/>
    </source>
</evidence>
<keyword evidence="1" id="KW-0343">GTPase activation</keyword>
<protein>
    <submittedName>
        <fullName evidence="8">Arf GTPase-activating protein</fullName>
    </submittedName>
</protein>
<dbReference type="SMART" id="SM00105">
    <property type="entry name" value="ArfGap"/>
    <property type="match status" value="1"/>
</dbReference>
<dbReference type="FunFam" id="1.10.220.150:FF:000013">
    <property type="entry name" value="Putative Arf GTPase-activating protein"/>
    <property type="match status" value="1"/>
</dbReference>
<dbReference type="OMA" id="PANQVCF"/>
<feature type="domain" description="Arf-GAP" evidence="7">
    <location>
        <begin position="9"/>
        <end position="129"/>
    </location>
</feature>
<proteinExistence type="predicted"/>
<reference evidence="9" key="1">
    <citation type="journal article" date="2018" name="Proc. Natl. Acad. Sci. U.S.A.">
        <title>Linking secondary metabolites to gene clusters through genome sequencing of six diverse Aspergillus species.</title>
        <authorList>
            <person name="Kaerboelling I."/>
            <person name="Vesth T.C."/>
            <person name="Frisvad J.C."/>
            <person name="Nybo J.L."/>
            <person name="Theobald S."/>
            <person name="Kuo A."/>
            <person name="Bowyer P."/>
            <person name="Matsuda Y."/>
            <person name="Mondo S."/>
            <person name="Lyhne E.K."/>
            <person name="Kogle M.E."/>
            <person name="Clum A."/>
            <person name="Lipzen A."/>
            <person name="Salamov A."/>
            <person name="Ngan C.Y."/>
            <person name="Daum C."/>
            <person name="Chiniquy J."/>
            <person name="Barry K."/>
            <person name="LaButti K."/>
            <person name="Haridas S."/>
            <person name="Simmons B.A."/>
            <person name="Magnuson J.K."/>
            <person name="Mortensen U.H."/>
            <person name="Larsen T.O."/>
            <person name="Grigoriev I.V."/>
            <person name="Baker S.E."/>
            <person name="Andersen M.R."/>
        </authorList>
    </citation>
    <scope>NUCLEOTIDE SEQUENCE [LARGE SCALE GENOMIC DNA]</scope>
    <source>
        <strain evidence="9">IBT 16806</strain>
    </source>
</reference>
<feature type="region of interest" description="Disordered" evidence="6">
    <location>
        <begin position="335"/>
        <end position="373"/>
    </location>
</feature>
<keyword evidence="2" id="KW-0479">Metal-binding</keyword>
<dbReference type="PRINTS" id="PR00405">
    <property type="entry name" value="REVINTRACTNG"/>
</dbReference>
<keyword evidence="3 5" id="KW-0863">Zinc-finger</keyword>
<evidence type="ECO:0000313" key="9">
    <source>
        <dbReference type="Proteomes" id="UP000234474"/>
    </source>
</evidence>
<dbReference type="InterPro" id="IPR037278">
    <property type="entry name" value="ARFGAP/RecO"/>
</dbReference>
<dbReference type="PANTHER" id="PTHR45686:SF4">
    <property type="entry name" value="ADP-RIBOSYLATION FACTOR GTPASE ACTIVATING PROTEIN 3, ISOFORM H"/>
    <property type="match status" value="1"/>
</dbReference>
<feature type="region of interest" description="Disordered" evidence="6">
    <location>
        <begin position="235"/>
        <end position="305"/>
    </location>
</feature>
<keyword evidence="9" id="KW-1185">Reference proteome</keyword>
<feature type="compositionally biased region" description="Basic and acidic residues" evidence="6">
    <location>
        <begin position="293"/>
        <end position="304"/>
    </location>
</feature>
<accession>A0A2I1CMF1</accession>
<dbReference type="OrthoDB" id="983479at2759"/>
<dbReference type="RefSeq" id="XP_024687394.1">
    <property type="nucleotide sequence ID" value="XM_024828660.1"/>
</dbReference>
<dbReference type="GeneID" id="36535986"/>
<feature type="compositionally biased region" description="Basic and acidic residues" evidence="6">
    <location>
        <begin position="237"/>
        <end position="253"/>
    </location>
</feature>
<dbReference type="STRING" id="1392255.A0A2I1CMF1"/>
<dbReference type="InterPro" id="IPR001164">
    <property type="entry name" value="ArfGAP_dom"/>
</dbReference>
<keyword evidence="4" id="KW-0862">Zinc</keyword>
<gene>
    <name evidence="8" type="ORF">P174DRAFT_447380</name>
</gene>
<dbReference type="VEuPathDB" id="FungiDB:P174DRAFT_447380"/>
<feature type="region of interest" description="Disordered" evidence="6">
    <location>
        <begin position="141"/>
        <end position="211"/>
    </location>
</feature>
<evidence type="ECO:0000256" key="1">
    <source>
        <dbReference type="ARBA" id="ARBA00022468"/>
    </source>
</evidence>
<evidence type="ECO:0000256" key="3">
    <source>
        <dbReference type="ARBA" id="ARBA00022771"/>
    </source>
</evidence>
<dbReference type="PROSITE" id="PS50115">
    <property type="entry name" value="ARFGAP"/>
    <property type="match status" value="1"/>
</dbReference>
<evidence type="ECO:0000256" key="5">
    <source>
        <dbReference type="PROSITE-ProRule" id="PRU00288"/>
    </source>
</evidence>
<evidence type="ECO:0000313" key="8">
    <source>
        <dbReference type="EMBL" id="PKX98799.1"/>
    </source>
</evidence>
<dbReference type="GO" id="GO:0005096">
    <property type="term" value="F:GTPase activator activity"/>
    <property type="evidence" value="ECO:0007669"/>
    <property type="project" value="UniProtKB-KW"/>
</dbReference>
<feature type="compositionally biased region" description="Low complexity" evidence="6">
    <location>
        <begin position="267"/>
        <end position="283"/>
    </location>
</feature>
<evidence type="ECO:0000256" key="2">
    <source>
        <dbReference type="ARBA" id="ARBA00022723"/>
    </source>
</evidence>
<dbReference type="SUPFAM" id="SSF57863">
    <property type="entry name" value="ArfGap/RecO-like zinc finger"/>
    <property type="match status" value="1"/>
</dbReference>
<dbReference type="PANTHER" id="PTHR45686">
    <property type="entry name" value="ADP-RIBOSYLATION FACTOR GTPASE ACTIVATING PROTEIN 3, ISOFORM H-RELATED"/>
    <property type="match status" value="1"/>
</dbReference>
<dbReference type="Gene3D" id="1.10.220.150">
    <property type="entry name" value="Arf GTPase activating protein"/>
    <property type="match status" value="1"/>
</dbReference>
<dbReference type="InterPro" id="IPR038508">
    <property type="entry name" value="ArfGAP_dom_sf"/>
</dbReference>
<comment type="caution">
    <text evidence="8">The sequence shown here is derived from an EMBL/GenBank/DDBJ whole genome shotgun (WGS) entry which is preliminary data.</text>
</comment>
<name>A0A2I1CMF1_ASPN1</name>
<dbReference type="GO" id="GO:0048205">
    <property type="term" value="P:COPI coating of Golgi vesicle"/>
    <property type="evidence" value="ECO:0007669"/>
    <property type="project" value="TreeGrafter"/>
</dbReference>
<dbReference type="GO" id="GO:0008270">
    <property type="term" value="F:zinc ion binding"/>
    <property type="evidence" value="ECO:0007669"/>
    <property type="project" value="UniProtKB-KW"/>
</dbReference>
<evidence type="ECO:0000256" key="6">
    <source>
        <dbReference type="SAM" id="MobiDB-lite"/>
    </source>
</evidence>
<dbReference type="EMBL" id="MSZS01000001">
    <property type="protein sequence ID" value="PKX98799.1"/>
    <property type="molecule type" value="Genomic_DNA"/>
</dbReference>